<reference evidence="1 2" key="1">
    <citation type="submission" date="2018-11" db="EMBL/GenBank/DDBJ databases">
        <authorList>
            <consortium name="Pathogen Informatics"/>
        </authorList>
    </citation>
    <scope>NUCLEOTIDE SEQUENCE [LARGE SCALE GENOMIC DNA]</scope>
</reference>
<name>A0A3P6RNQ3_DIBLA</name>
<evidence type="ECO:0000313" key="1">
    <source>
        <dbReference type="EMBL" id="VDK43558.1"/>
    </source>
</evidence>
<dbReference type="AlphaFoldDB" id="A0A3P6RNQ3"/>
<proteinExistence type="predicted"/>
<keyword evidence="2" id="KW-1185">Reference proteome</keyword>
<dbReference type="EMBL" id="UYRU01009164">
    <property type="protein sequence ID" value="VDK43558.1"/>
    <property type="molecule type" value="Genomic_DNA"/>
</dbReference>
<protein>
    <submittedName>
        <fullName evidence="1">Uncharacterized protein</fullName>
    </submittedName>
</protein>
<dbReference type="Proteomes" id="UP000281553">
    <property type="component" value="Unassembled WGS sequence"/>
</dbReference>
<sequence>MELRECRSRLSQYDATYSFTSPLPKSALPISSTRGSPAGAVSGCDSVIISLDL</sequence>
<evidence type="ECO:0000313" key="2">
    <source>
        <dbReference type="Proteomes" id="UP000281553"/>
    </source>
</evidence>
<accession>A0A3P6RNQ3</accession>
<organism evidence="1 2">
    <name type="scientific">Dibothriocephalus latus</name>
    <name type="common">Fish tapeworm</name>
    <name type="synonym">Diphyllobothrium latum</name>
    <dbReference type="NCBI Taxonomy" id="60516"/>
    <lineage>
        <taxon>Eukaryota</taxon>
        <taxon>Metazoa</taxon>
        <taxon>Spiralia</taxon>
        <taxon>Lophotrochozoa</taxon>
        <taxon>Platyhelminthes</taxon>
        <taxon>Cestoda</taxon>
        <taxon>Eucestoda</taxon>
        <taxon>Diphyllobothriidea</taxon>
        <taxon>Diphyllobothriidae</taxon>
        <taxon>Dibothriocephalus</taxon>
    </lineage>
</organism>
<gene>
    <name evidence="1" type="ORF">DILT_LOCUS1385</name>
</gene>